<evidence type="ECO:0000259" key="2">
    <source>
        <dbReference type="Pfam" id="PF13635"/>
    </source>
</evidence>
<feature type="domain" description="DUF4143" evidence="2">
    <location>
        <begin position="178"/>
        <end position="337"/>
    </location>
</feature>
<reference evidence="3 4" key="1">
    <citation type="journal article" date="2018" name="Nat. Biotechnol.">
        <title>A standardized bacterial taxonomy based on genome phylogeny substantially revises the tree of life.</title>
        <authorList>
            <person name="Parks D.H."/>
            <person name="Chuvochina M."/>
            <person name="Waite D.W."/>
            <person name="Rinke C."/>
            <person name="Skarshewski A."/>
            <person name="Chaumeil P.A."/>
            <person name="Hugenholtz P."/>
        </authorList>
    </citation>
    <scope>NUCLEOTIDE SEQUENCE [LARGE SCALE GENOMIC DNA]</scope>
    <source>
        <strain evidence="3">UBA10185</strain>
    </source>
</reference>
<dbReference type="InterPro" id="IPR027417">
    <property type="entry name" value="P-loop_NTPase"/>
</dbReference>
<accession>A0A351JU12</accession>
<protein>
    <submittedName>
        <fullName evidence="3">AAA family ATPase</fullName>
    </submittedName>
</protein>
<dbReference type="PANTHER" id="PTHR43566:SF2">
    <property type="entry name" value="DUF4143 DOMAIN-CONTAINING PROTEIN"/>
    <property type="match status" value="1"/>
</dbReference>
<name>A0A351JU12_UNCKA</name>
<dbReference type="InterPro" id="IPR025420">
    <property type="entry name" value="DUF4143"/>
</dbReference>
<gene>
    <name evidence="3" type="ORF">DCY43_03520</name>
</gene>
<feature type="domain" description="AAA" evidence="1">
    <location>
        <begin position="20"/>
        <end position="136"/>
    </location>
</feature>
<dbReference type="Gene3D" id="3.40.50.300">
    <property type="entry name" value="P-loop containing nucleotide triphosphate hydrolases"/>
    <property type="match status" value="1"/>
</dbReference>
<dbReference type="Pfam" id="PF13173">
    <property type="entry name" value="AAA_14"/>
    <property type="match status" value="1"/>
</dbReference>
<dbReference type="SUPFAM" id="SSF52540">
    <property type="entry name" value="P-loop containing nucleoside triphosphate hydrolases"/>
    <property type="match status" value="1"/>
</dbReference>
<evidence type="ECO:0000313" key="3">
    <source>
        <dbReference type="EMBL" id="HAZ29782.1"/>
    </source>
</evidence>
<dbReference type="Pfam" id="PF13635">
    <property type="entry name" value="DUF4143"/>
    <property type="match status" value="1"/>
</dbReference>
<dbReference type="PANTHER" id="PTHR43566">
    <property type="entry name" value="CONSERVED PROTEIN"/>
    <property type="match status" value="1"/>
</dbReference>
<dbReference type="Proteomes" id="UP000264072">
    <property type="component" value="Unassembled WGS sequence"/>
</dbReference>
<comment type="caution">
    <text evidence="3">The sequence shown here is derived from an EMBL/GenBank/DDBJ whole genome shotgun (WGS) entry which is preliminary data.</text>
</comment>
<dbReference type="InterPro" id="IPR041682">
    <property type="entry name" value="AAA_14"/>
</dbReference>
<organism evidence="3 4">
    <name type="scientific">candidate division WWE3 bacterium</name>
    <dbReference type="NCBI Taxonomy" id="2053526"/>
    <lineage>
        <taxon>Bacteria</taxon>
        <taxon>Katanobacteria</taxon>
    </lineage>
</organism>
<sequence>MLDMITRTLGLILPEMSKKYPIVGIMGPRQSGKTTLAKALFPDYSYVSIESPDTRKEAINDPRSFLSVHKPPVIFDELQNAPEIFSYLQEIVDTSGKTGQYVITGSQNFVLNEKISQTLAGRIYLAQLPTLTLTELAGANITYDNWEDYAIKGSYPRVYDKDLTPEQWYPGYIQTYLERDMRDLKNVADLIQFQTFMGFCAGRGGQELVITSIADQMGLSHNTIKAWLGLLEISQLVHLLGPYYKNLNKRLVKMPKLYFMDTGLMVYLLGISTADQLRQHPLRGSIFENLVASEILKSKANLGQMDRSYYIRDRNGNEVDYVEDRAGELVFTEIKASKTFSMDFLRGINYWKDITGMKEAKSFVVYTGEGNKSTKGTNIVNWKELDPIIKPPVWKRSNKLSN</sequence>
<evidence type="ECO:0000313" key="4">
    <source>
        <dbReference type="Proteomes" id="UP000264072"/>
    </source>
</evidence>
<dbReference type="EMBL" id="DNHX01000034">
    <property type="protein sequence ID" value="HAZ29782.1"/>
    <property type="molecule type" value="Genomic_DNA"/>
</dbReference>
<dbReference type="AlphaFoldDB" id="A0A351JU12"/>
<proteinExistence type="predicted"/>
<evidence type="ECO:0000259" key="1">
    <source>
        <dbReference type="Pfam" id="PF13173"/>
    </source>
</evidence>